<dbReference type="InterPro" id="IPR015943">
    <property type="entry name" value="WD40/YVTN_repeat-like_dom_sf"/>
</dbReference>
<dbReference type="Pfam" id="PF00400">
    <property type="entry name" value="WD40"/>
    <property type="match status" value="1"/>
</dbReference>
<feature type="repeat" description="WD" evidence="4">
    <location>
        <begin position="12"/>
        <end position="47"/>
    </location>
</feature>
<gene>
    <name evidence="5" type="ORF">GSTENG00037803001</name>
</gene>
<evidence type="ECO:0000256" key="1">
    <source>
        <dbReference type="ARBA" id="ARBA00022574"/>
    </source>
</evidence>
<dbReference type="PANTHER" id="PTHR22838">
    <property type="entry name" value="WD REPEAT PROTEIN 26-RELATED"/>
    <property type="match status" value="1"/>
</dbReference>
<reference evidence="5" key="1">
    <citation type="journal article" date="2004" name="Nature">
        <title>Genome duplication in the teleost fish Tetraodon nigroviridis reveals the early vertebrate proto-karyotype.</title>
        <authorList>
            <person name="Jaillon O."/>
            <person name="Aury J.-M."/>
            <person name="Brunet F."/>
            <person name="Petit J.-L."/>
            <person name="Stange-Thomann N."/>
            <person name="Mauceli E."/>
            <person name="Bouneau L."/>
            <person name="Fischer C."/>
            <person name="Ozouf-Costaz C."/>
            <person name="Bernot A."/>
            <person name="Nicaud S."/>
            <person name="Jaffe D."/>
            <person name="Fisher S."/>
            <person name="Lutfalla G."/>
            <person name="Dossat C."/>
            <person name="Segurens B."/>
            <person name="Dasilva C."/>
            <person name="Salanoubat M."/>
            <person name="Levy M."/>
            <person name="Boudet N."/>
            <person name="Castellano S."/>
            <person name="Anthouard V."/>
            <person name="Jubin C."/>
            <person name="Castelli V."/>
            <person name="Katinka M."/>
            <person name="Vacherie B."/>
            <person name="Biemont C."/>
            <person name="Skalli Z."/>
            <person name="Cattolico L."/>
            <person name="Poulain J."/>
            <person name="De Berardinis V."/>
            <person name="Cruaud C."/>
            <person name="Duprat S."/>
            <person name="Brottier P."/>
            <person name="Coutanceau J.-P."/>
            <person name="Gouzy J."/>
            <person name="Parra G."/>
            <person name="Lardier G."/>
            <person name="Chapple C."/>
            <person name="McKernan K.J."/>
            <person name="McEwan P."/>
            <person name="Bosak S."/>
            <person name="Kellis M."/>
            <person name="Volff J.-N."/>
            <person name="Guigo R."/>
            <person name="Zody M.C."/>
            <person name="Mesirov J."/>
            <person name="Lindblad-Toh K."/>
            <person name="Birren B."/>
            <person name="Nusbaum C."/>
            <person name="Kahn D."/>
            <person name="Robinson-Rechavi M."/>
            <person name="Laudet V."/>
            <person name="Schachter V."/>
            <person name="Quetier F."/>
            <person name="Saurin W."/>
            <person name="Scarpelli C."/>
            <person name="Wincker P."/>
            <person name="Lander E.S."/>
            <person name="Weissenbach J."/>
            <person name="Roest Crollius H."/>
        </authorList>
    </citation>
    <scope>NUCLEOTIDE SEQUENCE [LARGE SCALE GENOMIC DNA]</scope>
</reference>
<sequence>RKQFPCYTQQILTEHCNEVWFCKFSNDGTKLATGSKDTTVIVWHVDT</sequence>
<protein>
    <recommendedName>
        <fullName evidence="3">WD repeat-containing protein 26</fullName>
    </recommendedName>
</protein>
<evidence type="ECO:0000256" key="2">
    <source>
        <dbReference type="ARBA" id="ARBA00022737"/>
    </source>
</evidence>
<dbReference type="SMART" id="SM00320">
    <property type="entry name" value="WD40"/>
    <property type="match status" value="1"/>
</dbReference>
<feature type="non-terminal residue" evidence="5">
    <location>
        <position position="47"/>
    </location>
</feature>
<dbReference type="PROSITE" id="PS50294">
    <property type="entry name" value="WD_REPEATS_REGION"/>
    <property type="match status" value="1"/>
</dbReference>
<dbReference type="KEGG" id="tng:GSTEN00037803G001"/>
<proteinExistence type="predicted"/>
<keyword evidence="2" id="KW-0677">Repeat</keyword>
<dbReference type="SUPFAM" id="SSF50978">
    <property type="entry name" value="WD40 repeat-like"/>
    <property type="match status" value="1"/>
</dbReference>
<dbReference type="HOGENOM" id="CLU_000288_57_25_1"/>
<evidence type="ECO:0000256" key="3">
    <source>
        <dbReference type="ARBA" id="ARBA00040955"/>
    </source>
</evidence>
<evidence type="ECO:0000313" key="5">
    <source>
        <dbReference type="EMBL" id="CAG14611.1"/>
    </source>
</evidence>
<dbReference type="InterPro" id="IPR051350">
    <property type="entry name" value="WD_repeat-ST_regulator"/>
</dbReference>
<dbReference type="OrthoDB" id="972532at2759"/>
<dbReference type="PANTHER" id="PTHR22838:SF0">
    <property type="entry name" value="WD REPEAT-CONTAINING PROTEIN 26"/>
    <property type="match status" value="1"/>
</dbReference>
<organism evidence="5">
    <name type="scientific">Tetraodon nigroviridis</name>
    <name type="common">Spotted green pufferfish</name>
    <name type="synonym">Chelonodon nigroviridis</name>
    <dbReference type="NCBI Taxonomy" id="99883"/>
    <lineage>
        <taxon>Eukaryota</taxon>
        <taxon>Metazoa</taxon>
        <taxon>Chordata</taxon>
        <taxon>Craniata</taxon>
        <taxon>Vertebrata</taxon>
        <taxon>Euteleostomi</taxon>
        <taxon>Actinopterygii</taxon>
        <taxon>Neopterygii</taxon>
        <taxon>Teleostei</taxon>
        <taxon>Neoteleostei</taxon>
        <taxon>Acanthomorphata</taxon>
        <taxon>Eupercaria</taxon>
        <taxon>Tetraodontiformes</taxon>
        <taxon>Tetradontoidea</taxon>
        <taxon>Tetraodontidae</taxon>
        <taxon>Tetraodon</taxon>
    </lineage>
</organism>
<dbReference type="InterPro" id="IPR001680">
    <property type="entry name" value="WD40_rpt"/>
</dbReference>
<dbReference type="GO" id="GO:0043161">
    <property type="term" value="P:proteasome-mediated ubiquitin-dependent protein catabolic process"/>
    <property type="evidence" value="ECO:0007669"/>
    <property type="project" value="TreeGrafter"/>
</dbReference>
<dbReference type="GO" id="GO:0034657">
    <property type="term" value="C:GID complex"/>
    <property type="evidence" value="ECO:0007669"/>
    <property type="project" value="TreeGrafter"/>
</dbReference>
<comment type="caution">
    <text evidence="5">The sequence shown here is derived from an EMBL/GenBank/DDBJ whole genome shotgun (WGS) entry which is preliminary data.</text>
</comment>
<keyword evidence="1 4" id="KW-0853">WD repeat</keyword>
<name>Q4RAH2_TETNG</name>
<dbReference type="AlphaFoldDB" id="Q4RAH2"/>
<dbReference type="Gene3D" id="2.130.10.10">
    <property type="entry name" value="YVTN repeat-like/Quinoprotein amine dehydrogenase"/>
    <property type="match status" value="1"/>
</dbReference>
<dbReference type="InterPro" id="IPR036322">
    <property type="entry name" value="WD40_repeat_dom_sf"/>
</dbReference>
<feature type="non-terminal residue" evidence="5">
    <location>
        <position position="1"/>
    </location>
</feature>
<dbReference type="PROSITE" id="PS50082">
    <property type="entry name" value="WD_REPEATS_2"/>
    <property type="match status" value="1"/>
</dbReference>
<accession>Q4RAH2</accession>
<dbReference type="EMBL" id="CAAE01023655">
    <property type="protein sequence ID" value="CAG14611.1"/>
    <property type="molecule type" value="Genomic_DNA"/>
</dbReference>
<reference evidence="5" key="2">
    <citation type="submission" date="2004-02" db="EMBL/GenBank/DDBJ databases">
        <authorList>
            <consortium name="Genoscope"/>
            <consortium name="Whitehead Institute Centre for Genome Research"/>
        </authorList>
    </citation>
    <scope>NUCLEOTIDE SEQUENCE</scope>
</reference>
<evidence type="ECO:0000256" key="4">
    <source>
        <dbReference type="PROSITE-ProRule" id="PRU00221"/>
    </source>
</evidence>